<evidence type="ECO:0000313" key="1">
    <source>
        <dbReference type="EMBL" id="KAL2735724.1"/>
    </source>
</evidence>
<proteinExistence type="predicted"/>
<reference evidence="1 2" key="1">
    <citation type="journal article" date="2024" name="Ann. Entomol. Soc. Am.">
        <title>Genomic analyses of the southern and eastern yellowjacket wasps (Hymenoptera: Vespidae) reveal evolutionary signatures of social life.</title>
        <authorList>
            <person name="Catto M.A."/>
            <person name="Caine P.B."/>
            <person name="Orr S.E."/>
            <person name="Hunt B.G."/>
            <person name="Goodisman M.A.D."/>
        </authorList>
    </citation>
    <scope>NUCLEOTIDE SEQUENCE [LARGE SCALE GENOMIC DNA]</scope>
    <source>
        <strain evidence="1">233</strain>
        <tissue evidence="1">Head and thorax</tissue>
    </source>
</reference>
<name>A0ABD2BSG6_VESSQ</name>
<protein>
    <submittedName>
        <fullName evidence="1">Uncharacterized protein</fullName>
    </submittedName>
</protein>
<comment type="caution">
    <text evidence="1">The sequence shown here is derived from an EMBL/GenBank/DDBJ whole genome shotgun (WGS) entry which is preliminary data.</text>
</comment>
<keyword evidence="2" id="KW-1185">Reference proteome</keyword>
<accession>A0ABD2BSG6</accession>
<gene>
    <name evidence="1" type="ORF">V1478_002738</name>
</gene>
<dbReference type="Proteomes" id="UP001607302">
    <property type="component" value="Unassembled WGS sequence"/>
</dbReference>
<dbReference type="AlphaFoldDB" id="A0ABD2BSG6"/>
<sequence>MRSCLSKSVIITPILIADLNAIFDIFREKRFSTVVPLEICGKGEARILTTNFHMHTWLLKR</sequence>
<organism evidence="1 2">
    <name type="scientific">Vespula squamosa</name>
    <name type="common">Southern yellow jacket</name>
    <name type="synonym">Wasp</name>
    <dbReference type="NCBI Taxonomy" id="30214"/>
    <lineage>
        <taxon>Eukaryota</taxon>
        <taxon>Metazoa</taxon>
        <taxon>Ecdysozoa</taxon>
        <taxon>Arthropoda</taxon>
        <taxon>Hexapoda</taxon>
        <taxon>Insecta</taxon>
        <taxon>Pterygota</taxon>
        <taxon>Neoptera</taxon>
        <taxon>Endopterygota</taxon>
        <taxon>Hymenoptera</taxon>
        <taxon>Apocrita</taxon>
        <taxon>Aculeata</taxon>
        <taxon>Vespoidea</taxon>
        <taxon>Vespidae</taxon>
        <taxon>Vespinae</taxon>
        <taxon>Vespula</taxon>
    </lineage>
</organism>
<evidence type="ECO:0000313" key="2">
    <source>
        <dbReference type="Proteomes" id="UP001607302"/>
    </source>
</evidence>
<dbReference type="EMBL" id="JAUDFV010000057">
    <property type="protein sequence ID" value="KAL2735724.1"/>
    <property type="molecule type" value="Genomic_DNA"/>
</dbReference>